<sequence length="83" mass="9760">MIEIDYDTDILRENIYRKGVDIGVGNRVIRNHMSFKTARGFFEANDMSKVREIYLLHLSSRNSDAQKFKHEIQKLTGKPVYLK</sequence>
<name>A0A6M3K2T4_9ZZZZ</name>
<reference evidence="2" key="1">
    <citation type="submission" date="2020-03" db="EMBL/GenBank/DDBJ databases">
        <title>The deep terrestrial virosphere.</title>
        <authorList>
            <person name="Holmfeldt K."/>
            <person name="Nilsson E."/>
            <person name="Simone D."/>
            <person name="Lopez-Fernandez M."/>
            <person name="Wu X."/>
            <person name="de Brujin I."/>
            <person name="Lundin D."/>
            <person name="Andersson A."/>
            <person name="Bertilsson S."/>
            <person name="Dopson M."/>
        </authorList>
    </citation>
    <scope>NUCLEOTIDE SEQUENCE</scope>
    <source>
        <strain evidence="2">MM415A01647</strain>
        <strain evidence="1">MM415B01121</strain>
    </source>
</reference>
<proteinExistence type="predicted"/>
<organism evidence="2">
    <name type="scientific">viral metagenome</name>
    <dbReference type="NCBI Taxonomy" id="1070528"/>
    <lineage>
        <taxon>unclassified sequences</taxon>
        <taxon>metagenomes</taxon>
        <taxon>organismal metagenomes</taxon>
    </lineage>
</organism>
<dbReference type="AlphaFoldDB" id="A0A6M3K2T4"/>
<gene>
    <name evidence="2" type="ORF">MM415A01647_0008</name>
    <name evidence="1" type="ORF">MM415B01121_0015</name>
</gene>
<evidence type="ECO:0000313" key="2">
    <source>
        <dbReference type="EMBL" id="QJA75951.1"/>
    </source>
</evidence>
<accession>A0A6M3K2T4</accession>
<evidence type="ECO:0000313" key="1">
    <source>
        <dbReference type="EMBL" id="QJA60397.1"/>
    </source>
</evidence>
<dbReference type="EMBL" id="MT141407">
    <property type="protein sequence ID" value="QJA60397.1"/>
    <property type="molecule type" value="Genomic_DNA"/>
</dbReference>
<dbReference type="EMBL" id="MT142195">
    <property type="protein sequence ID" value="QJA75951.1"/>
    <property type="molecule type" value="Genomic_DNA"/>
</dbReference>
<protein>
    <recommendedName>
        <fullName evidence="3">Beta-lactamase superfamily domain</fullName>
    </recommendedName>
</protein>
<evidence type="ECO:0008006" key="3">
    <source>
        <dbReference type="Google" id="ProtNLM"/>
    </source>
</evidence>